<dbReference type="GO" id="GO:0008641">
    <property type="term" value="F:ubiquitin-like modifier activating enzyme activity"/>
    <property type="evidence" value="ECO:0007669"/>
    <property type="project" value="InterPro"/>
</dbReference>
<dbReference type="EMBL" id="AYJU01000003">
    <property type="protein sequence ID" value="EST55559.1"/>
    <property type="molecule type" value="Genomic_DNA"/>
</dbReference>
<evidence type="ECO:0000313" key="2">
    <source>
        <dbReference type="EMBL" id="EST55559.1"/>
    </source>
</evidence>
<dbReference type="Gene3D" id="3.40.50.720">
    <property type="entry name" value="NAD(P)-binding Rossmann-like Domain"/>
    <property type="match status" value="1"/>
</dbReference>
<dbReference type="SUPFAM" id="SSF69572">
    <property type="entry name" value="Activating enzymes of the ubiquitin-like proteins"/>
    <property type="match status" value="1"/>
</dbReference>
<dbReference type="AlphaFoldDB" id="V6MAM4"/>
<dbReference type="InterPro" id="IPR035985">
    <property type="entry name" value="Ubiquitin-activating_enz"/>
</dbReference>
<sequence length="639" mass="71496">MKNLNASMRLKVKRDTFFYPDPKGSVYFRNNVGSFRMEGSGIDQWIEILLPVFNGEHTLAELTEDLPAEYQERVYDIAASLFQNGFVQDVSQDRPHQLADKVLKKYASQIEFLGNVADSGAYRFMSYRQANVLAIGSGPIFVSLVAALLDSGLSKLHMLITDSIPTNRQRIDELAAHARKTDPEIAIVEHGLQREGKISWREAVQPFDSVLYVSQEGHVEDLRQLNAICREEGKLLFPAICLQQVGMAGPLVHPDSEGCWESAWRRVHQAAICKEQERHAFTSTAGAMLANVVVFEWFKTITGVNEKEPRNKVFLLDLETLEGNWHSFLPHPLVRGNMTMERIQDLERHLEQNKDRSESNGLIPYFSTLTSAETGIFHIWEEGDLKQLPLAQCRIQAVDPLSEGPAGLLPEMVCTGLTHEEARRESGLEGVEAYVMRMVRELEPDDFIGVGAGETMAEGVCRGLLRCLSKELGKQQTAHIPAVFPVHVSEVEDARCQYYLHALTTMQGAPKIGLGEEVLGFPVVWVGSGGRWHGSAGLHVTLALRKSLQQALLHAQNEREVPSPQVEQASSILLVEKEPQRLVISAVDDASFHQDVLQSALQILNNHRKQLILFDLAWEPFWKEELAGVYGVSLREEGA</sequence>
<proteinExistence type="predicted"/>
<dbReference type="HOGENOM" id="CLU_428062_0_0_9"/>
<keyword evidence="1" id="KW-0812">Transmembrane</keyword>
<dbReference type="eggNOG" id="COG0476">
    <property type="taxonomic scope" value="Bacteria"/>
</dbReference>
<dbReference type="RefSeq" id="WP_023555513.1">
    <property type="nucleotide sequence ID" value="NZ_KI629787.1"/>
</dbReference>
<keyword evidence="1" id="KW-0472">Membrane</keyword>
<dbReference type="OrthoDB" id="2369163at2"/>
<evidence type="ECO:0000313" key="3">
    <source>
        <dbReference type="Proteomes" id="UP000017973"/>
    </source>
</evidence>
<name>V6MAM4_9BACL</name>
<dbReference type="Proteomes" id="UP000017973">
    <property type="component" value="Unassembled WGS sequence"/>
</dbReference>
<comment type="caution">
    <text evidence="2">The sequence shown here is derived from an EMBL/GenBank/DDBJ whole genome shotgun (WGS) entry which is preliminary data.</text>
</comment>
<dbReference type="STRING" id="1408254.T458_07490"/>
<organism evidence="2 3">
    <name type="scientific">Brevibacillus panacihumi W25</name>
    <dbReference type="NCBI Taxonomy" id="1408254"/>
    <lineage>
        <taxon>Bacteria</taxon>
        <taxon>Bacillati</taxon>
        <taxon>Bacillota</taxon>
        <taxon>Bacilli</taxon>
        <taxon>Bacillales</taxon>
        <taxon>Paenibacillaceae</taxon>
        <taxon>Brevibacillus</taxon>
    </lineage>
</organism>
<dbReference type="InterPro" id="IPR022368">
    <property type="entry name" value="Thiazole_bacteriocin_mat_put"/>
</dbReference>
<dbReference type="PATRIC" id="fig|1408254.3.peg.1485"/>
<accession>V6MAM4</accession>
<dbReference type="NCBIfam" id="TIGR03693">
    <property type="entry name" value="ocin_ThiF_like"/>
    <property type="match status" value="1"/>
</dbReference>
<protein>
    <submittedName>
        <fullName evidence="2">Thiazole-containing bacteriocin maturation protein</fullName>
    </submittedName>
</protein>
<keyword evidence="3" id="KW-1185">Reference proteome</keyword>
<feature type="transmembrane region" description="Helical" evidence="1">
    <location>
        <begin position="130"/>
        <end position="149"/>
    </location>
</feature>
<evidence type="ECO:0000256" key="1">
    <source>
        <dbReference type="SAM" id="Phobius"/>
    </source>
</evidence>
<keyword evidence="1" id="KW-1133">Transmembrane helix</keyword>
<gene>
    <name evidence="2" type="ORF">T458_07490</name>
</gene>
<reference evidence="2 3" key="1">
    <citation type="journal article" date="2014" name="Genome Announc.">
        <title>Draft Genome Sequence of Brevibacillus panacihumi Strain W25, a Halotolerant Hydrocarbon-Degrading Bacterium.</title>
        <authorList>
            <person name="Wang X."/>
            <person name="Jin D."/>
            <person name="Zhou L."/>
            <person name="Wu L."/>
            <person name="An W."/>
            <person name="Chen Y."/>
            <person name="Zhao L."/>
        </authorList>
    </citation>
    <scope>NUCLEOTIDE SEQUENCE [LARGE SCALE GENOMIC DNA]</scope>
    <source>
        <strain evidence="2 3">W25</strain>
    </source>
</reference>